<dbReference type="InterPro" id="IPR013216">
    <property type="entry name" value="Methyltransf_11"/>
</dbReference>
<dbReference type="Gene3D" id="3.40.50.150">
    <property type="entry name" value="Vaccinia Virus protein VP39"/>
    <property type="match status" value="1"/>
</dbReference>
<dbReference type="EMBL" id="LSMT01001596">
    <property type="protein sequence ID" value="PFX12089.1"/>
    <property type="molecule type" value="Genomic_DNA"/>
</dbReference>
<protein>
    <recommendedName>
        <fullName evidence="1">Methyltransferase type 11 domain-containing protein</fullName>
    </recommendedName>
</protein>
<accession>A0A2B4R5J7</accession>
<dbReference type="Proteomes" id="UP000225706">
    <property type="component" value="Unassembled WGS sequence"/>
</dbReference>
<dbReference type="GO" id="GO:0008757">
    <property type="term" value="F:S-adenosylmethionine-dependent methyltransferase activity"/>
    <property type="evidence" value="ECO:0007669"/>
    <property type="project" value="InterPro"/>
</dbReference>
<name>A0A2B4R5J7_STYPI</name>
<gene>
    <name evidence="2" type="ORF">AWC38_SpisGene24005</name>
</gene>
<sequence length="195" mass="22689">MKPVTNRAIVELNPSSTEDEAKKLYDSWAANYEAVSCSRQSERAWDNETIESSDTRVQFSRSKCPHRKEHVKRIEAKKKNVYKRLICAPLSDVRIVQIKTAEYDVTFCAGTIVYGQAKPVALDECIRHVRPGGLFIFTLRADSLDPKYDYCAKFYELEKAGKWSLVNRELRELYTNPREERFRECYSITYKGIQN</sequence>
<dbReference type="STRING" id="50429.A0A2B4R5J7"/>
<evidence type="ECO:0000259" key="1">
    <source>
        <dbReference type="Pfam" id="PF08241"/>
    </source>
</evidence>
<dbReference type="OrthoDB" id="3647at2759"/>
<feature type="domain" description="Methyltransferase type 11" evidence="1">
    <location>
        <begin position="77"/>
        <end position="137"/>
    </location>
</feature>
<evidence type="ECO:0000313" key="2">
    <source>
        <dbReference type="EMBL" id="PFX12089.1"/>
    </source>
</evidence>
<comment type="caution">
    <text evidence="2">The sequence shown here is derived from an EMBL/GenBank/DDBJ whole genome shotgun (WGS) entry which is preliminary data.</text>
</comment>
<dbReference type="Pfam" id="PF08241">
    <property type="entry name" value="Methyltransf_11"/>
    <property type="match status" value="1"/>
</dbReference>
<evidence type="ECO:0000313" key="3">
    <source>
        <dbReference type="Proteomes" id="UP000225706"/>
    </source>
</evidence>
<keyword evidence="3" id="KW-1185">Reference proteome</keyword>
<organism evidence="2 3">
    <name type="scientific">Stylophora pistillata</name>
    <name type="common">Smooth cauliflower coral</name>
    <dbReference type="NCBI Taxonomy" id="50429"/>
    <lineage>
        <taxon>Eukaryota</taxon>
        <taxon>Metazoa</taxon>
        <taxon>Cnidaria</taxon>
        <taxon>Anthozoa</taxon>
        <taxon>Hexacorallia</taxon>
        <taxon>Scleractinia</taxon>
        <taxon>Astrocoeniina</taxon>
        <taxon>Pocilloporidae</taxon>
        <taxon>Stylophora</taxon>
    </lineage>
</organism>
<proteinExistence type="predicted"/>
<dbReference type="AlphaFoldDB" id="A0A2B4R5J7"/>
<reference evidence="3" key="1">
    <citation type="journal article" date="2017" name="bioRxiv">
        <title>Comparative analysis of the genomes of Stylophora pistillata and Acropora digitifera provides evidence for extensive differences between species of corals.</title>
        <authorList>
            <person name="Voolstra C.R."/>
            <person name="Li Y."/>
            <person name="Liew Y.J."/>
            <person name="Baumgarten S."/>
            <person name="Zoccola D."/>
            <person name="Flot J.-F."/>
            <person name="Tambutte S."/>
            <person name="Allemand D."/>
            <person name="Aranda M."/>
        </authorList>
    </citation>
    <scope>NUCLEOTIDE SEQUENCE [LARGE SCALE GENOMIC DNA]</scope>
</reference>
<dbReference type="InterPro" id="IPR029063">
    <property type="entry name" value="SAM-dependent_MTases_sf"/>
</dbReference>
<dbReference type="SUPFAM" id="SSF53335">
    <property type="entry name" value="S-adenosyl-L-methionine-dependent methyltransferases"/>
    <property type="match status" value="1"/>
</dbReference>